<dbReference type="AlphaFoldDB" id="A0A8J2NS03"/>
<proteinExistence type="predicted"/>
<comment type="caution">
    <text evidence="1">The sequence shown here is derived from an EMBL/GenBank/DDBJ whole genome shotgun (WGS) entry which is preliminary data.</text>
</comment>
<name>A0A8J2NS03_9HEXA</name>
<accession>A0A8J2NS03</accession>
<dbReference type="EMBL" id="CAJVCH010008631">
    <property type="protein sequence ID" value="CAG7664135.1"/>
    <property type="molecule type" value="Genomic_DNA"/>
</dbReference>
<organism evidence="1 2">
    <name type="scientific">Allacma fusca</name>
    <dbReference type="NCBI Taxonomy" id="39272"/>
    <lineage>
        <taxon>Eukaryota</taxon>
        <taxon>Metazoa</taxon>
        <taxon>Ecdysozoa</taxon>
        <taxon>Arthropoda</taxon>
        <taxon>Hexapoda</taxon>
        <taxon>Collembola</taxon>
        <taxon>Symphypleona</taxon>
        <taxon>Sminthuridae</taxon>
        <taxon>Allacma</taxon>
    </lineage>
</organism>
<evidence type="ECO:0000313" key="1">
    <source>
        <dbReference type="EMBL" id="CAG7664135.1"/>
    </source>
</evidence>
<gene>
    <name evidence="1" type="ORF">AFUS01_LOCUS1546</name>
</gene>
<feature type="non-terminal residue" evidence="1">
    <location>
        <position position="1"/>
    </location>
</feature>
<reference evidence="1" key="1">
    <citation type="submission" date="2021-06" db="EMBL/GenBank/DDBJ databases">
        <authorList>
            <person name="Hodson N. C."/>
            <person name="Mongue J. A."/>
            <person name="Jaron S. K."/>
        </authorList>
    </citation>
    <scope>NUCLEOTIDE SEQUENCE</scope>
</reference>
<sequence>LEKSESKILSEEITTCVDLTKEFEEKKIYVERNETQSRQVEDEGLFSPSEDKINTGTLTCSLPDSNASKVSIRCLICCALFMSEVDAKLHDVCIPEEIVSRKSSISLENELS</sequence>
<keyword evidence="2" id="KW-1185">Reference proteome</keyword>
<protein>
    <submittedName>
        <fullName evidence="1">Uncharacterized protein</fullName>
    </submittedName>
</protein>
<dbReference type="Proteomes" id="UP000708208">
    <property type="component" value="Unassembled WGS sequence"/>
</dbReference>
<evidence type="ECO:0000313" key="2">
    <source>
        <dbReference type="Proteomes" id="UP000708208"/>
    </source>
</evidence>